<name>A0AAN8Q5G3_PATCE</name>
<dbReference type="Proteomes" id="UP001347796">
    <property type="component" value="Unassembled WGS sequence"/>
</dbReference>
<sequence>MAKNSFGPVFSHVRSMSPQRIRAQTSPPREFVLEPRHKYFESDRRLSSVLYQWKTPQPVRYIGPPSRVLGPAQPCEKCGCCFCCLCKSRDSVMKLMSKRYWSTPEFQLNVSIGFQKGVSICIQHFLILDYSTVTM</sequence>
<dbReference type="AlphaFoldDB" id="A0AAN8Q5G3"/>
<accession>A0AAN8Q5G3</accession>
<organism evidence="1 2">
    <name type="scientific">Patella caerulea</name>
    <name type="common">Rayed Mediterranean limpet</name>
    <dbReference type="NCBI Taxonomy" id="87958"/>
    <lineage>
        <taxon>Eukaryota</taxon>
        <taxon>Metazoa</taxon>
        <taxon>Spiralia</taxon>
        <taxon>Lophotrochozoa</taxon>
        <taxon>Mollusca</taxon>
        <taxon>Gastropoda</taxon>
        <taxon>Patellogastropoda</taxon>
        <taxon>Patelloidea</taxon>
        <taxon>Patellidae</taxon>
        <taxon>Patella</taxon>
    </lineage>
</organism>
<gene>
    <name evidence="1" type="ORF">SNE40_004442</name>
</gene>
<proteinExistence type="predicted"/>
<comment type="caution">
    <text evidence="1">The sequence shown here is derived from an EMBL/GenBank/DDBJ whole genome shotgun (WGS) entry which is preliminary data.</text>
</comment>
<protein>
    <submittedName>
        <fullName evidence="1">Uncharacterized protein</fullName>
    </submittedName>
</protein>
<keyword evidence="2" id="KW-1185">Reference proteome</keyword>
<evidence type="ECO:0000313" key="1">
    <source>
        <dbReference type="EMBL" id="KAK6188213.1"/>
    </source>
</evidence>
<dbReference type="EMBL" id="JAZGQO010000003">
    <property type="protein sequence ID" value="KAK6188213.1"/>
    <property type="molecule type" value="Genomic_DNA"/>
</dbReference>
<evidence type="ECO:0000313" key="2">
    <source>
        <dbReference type="Proteomes" id="UP001347796"/>
    </source>
</evidence>
<reference evidence="1 2" key="1">
    <citation type="submission" date="2024-01" db="EMBL/GenBank/DDBJ databases">
        <title>The genome of the rayed Mediterranean limpet Patella caerulea (Linnaeus, 1758).</title>
        <authorList>
            <person name="Anh-Thu Weber A."/>
            <person name="Halstead-Nussloch G."/>
        </authorList>
    </citation>
    <scope>NUCLEOTIDE SEQUENCE [LARGE SCALE GENOMIC DNA]</scope>
    <source>
        <strain evidence="1">AATW-2023a</strain>
        <tissue evidence="1">Whole specimen</tissue>
    </source>
</reference>